<dbReference type="EMBL" id="FNPV01000005">
    <property type="protein sequence ID" value="SDY86019.1"/>
    <property type="molecule type" value="Genomic_DNA"/>
</dbReference>
<dbReference type="SUPFAM" id="SSF55874">
    <property type="entry name" value="ATPase domain of HSP90 chaperone/DNA topoisomerase II/histidine kinase"/>
    <property type="match status" value="1"/>
</dbReference>
<evidence type="ECO:0000256" key="2">
    <source>
        <dbReference type="ARBA" id="ARBA00012438"/>
    </source>
</evidence>
<dbReference type="InterPro" id="IPR003594">
    <property type="entry name" value="HATPase_dom"/>
</dbReference>
<dbReference type="Gene3D" id="3.30.565.10">
    <property type="entry name" value="Histidine kinase-like ATPase, C-terminal domain"/>
    <property type="match status" value="1"/>
</dbReference>
<feature type="domain" description="Histidine kinase" evidence="9">
    <location>
        <begin position="1"/>
        <end position="106"/>
    </location>
</feature>
<dbReference type="InterPro" id="IPR005467">
    <property type="entry name" value="His_kinase_dom"/>
</dbReference>
<evidence type="ECO:0000256" key="5">
    <source>
        <dbReference type="ARBA" id="ARBA00022741"/>
    </source>
</evidence>
<gene>
    <name evidence="10" type="ORF">SAMN05192546_10536</name>
</gene>
<proteinExistence type="predicted"/>
<dbReference type="EC" id="2.7.13.3" evidence="2"/>
<evidence type="ECO:0000313" key="10">
    <source>
        <dbReference type="EMBL" id="SDY86019.1"/>
    </source>
</evidence>
<evidence type="ECO:0000256" key="4">
    <source>
        <dbReference type="ARBA" id="ARBA00022679"/>
    </source>
</evidence>
<dbReference type="Pfam" id="PF02518">
    <property type="entry name" value="HATPase_c"/>
    <property type="match status" value="1"/>
</dbReference>
<dbReference type="AlphaFoldDB" id="A0A1H3NCT7"/>
<dbReference type="STRING" id="159292.SAMN05192546_10536"/>
<keyword evidence="3" id="KW-0597">Phosphoprotein</keyword>
<evidence type="ECO:0000256" key="3">
    <source>
        <dbReference type="ARBA" id="ARBA00022553"/>
    </source>
</evidence>
<evidence type="ECO:0000256" key="7">
    <source>
        <dbReference type="ARBA" id="ARBA00022840"/>
    </source>
</evidence>
<protein>
    <recommendedName>
        <fullName evidence="2">histidine kinase</fullName>
        <ecNumber evidence="2">2.7.13.3</ecNumber>
    </recommendedName>
</protein>
<organism evidence="10 11">
    <name type="scientific">Tindallia californiensis</name>
    <dbReference type="NCBI Taxonomy" id="159292"/>
    <lineage>
        <taxon>Bacteria</taxon>
        <taxon>Bacillati</taxon>
        <taxon>Bacillota</taxon>
        <taxon>Clostridia</taxon>
        <taxon>Peptostreptococcales</taxon>
        <taxon>Tindalliaceae</taxon>
        <taxon>Tindallia</taxon>
    </lineage>
</organism>
<dbReference type="OrthoDB" id="9797586at2"/>
<keyword evidence="6 10" id="KW-0418">Kinase</keyword>
<name>A0A1H3NCT7_9FIRM</name>
<dbReference type="PRINTS" id="PR00344">
    <property type="entry name" value="BCTRLSENSOR"/>
</dbReference>
<comment type="catalytic activity">
    <reaction evidence="1">
        <text>ATP + protein L-histidine = ADP + protein N-phospho-L-histidine.</text>
        <dbReference type="EC" id="2.7.13.3"/>
    </reaction>
</comment>
<keyword evidence="11" id="KW-1185">Reference proteome</keyword>
<evidence type="ECO:0000313" key="11">
    <source>
        <dbReference type="Proteomes" id="UP000199230"/>
    </source>
</evidence>
<dbReference type="PROSITE" id="PS50109">
    <property type="entry name" value="HIS_KIN"/>
    <property type="match status" value="1"/>
</dbReference>
<evidence type="ECO:0000256" key="1">
    <source>
        <dbReference type="ARBA" id="ARBA00000085"/>
    </source>
</evidence>
<dbReference type="SMART" id="SM00387">
    <property type="entry name" value="HATPase_c"/>
    <property type="match status" value="1"/>
</dbReference>
<keyword evidence="5" id="KW-0547">Nucleotide-binding</keyword>
<evidence type="ECO:0000256" key="6">
    <source>
        <dbReference type="ARBA" id="ARBA00022777"/>
    </source>
</evidence>
<dbReference type="PANTHER" id="PTHR43065">
    <property type="entry name" value="SENSOR HISTIDINE KINASE"/>
    <property type="match status" value="1"/>
</dbReference>
<keyword evidence="4" id="KW-0808">Transferase</keyword>
<dbReference type="InterPro" id="IPR004358">
    <property type="entry name" value="Sig_transdc_His_kin-like_C"/>
</dbReference>
<dbReference type="GO" id="GO:0005524">
    <property type="term" value="F:ATP binding"/>
    <property type="evidence" value="ECO:0007669"/>
    <property type="project" value="UniProtKB-KW"/>
</dbReference>
<sequence length="184" mass="20590">MKELALHILDILQNSIAAKATLIRLSINESIKKDQLMIMIQDDGFGMDEETLKRVTDPFFTSRTIRKVGLGIPLLKQAAEECEGSLTIDSKVNEGTALKVIFRHSHIDRAPLGNISETICTILLAGKDFEFEYEHCTDNGQMKFSTIDIKKVLKETPITHPDVIAWIRDNVNSELEMIGASSTM</sequence>
<dbReference type="RefSeq" id="WP_093313020.1">
    <property type="nucleotide sequence ID" value="NZ_FNPV01000005.1"/>
</dbReference>
<evidence type="ECO:0000256" key="8">
    <source>
        <dbReference type="ARBA" id="ARBA00023012"/>
    </source>
</evidence>
<dbReference type="InterPro" id="IPR036890">
    <property type="entry name" value="HATPase_C_sf"/>
</dbReference>
<dbReference type="GO" id="GO:0004673">
    <property type="term" value="F:protein histidine kinase activity"/>
    <property type="evidence" value="ECO:0007669"/>
    <property type="project" value="UniProtKB-EC"/>
</dbReference>
<dbReference type="PANTHER" id="PTHR43065:SF10">
    <property type="entry name" value="PEROXIDE STRESS-ACTIVATED HISTIDINE KINASE MAK3"/>
    <property type="match status" value="1"/>
</dbReference>
<keyword evidence="8" id="KW-0902">Two-component regulatory system</keyword>
<accession>A0A1H3NCT7</accession>
<reference evidence="10 11" key="1">
    <citation type="submission" date="2016-10" db="EMBL/GenBank/DDBJ databases">
        <authorList>
            <person name="de Groot N.N."/>
        </authorList>
    </citation>
    <scope>NUCLEOTIDE SEQUENCE [LARGE SCALE GENOMIC DNA]</scope>
    <source>
        <strain evidence="10 11">APO</strain>
    </source>
</reference>
<dbReference type="GO" id="GO:0000160">
    <property type="term" value="P:phosphorelay signal transduction system"/>
    <property type="evidence" value="ECO:0007669"/>
    <property type="project" value="UniProtKB-KW"/>
</dbReference>
<evidence type="ECO:0000259" key="9">
    <source>
        <dbReference type="PROSITE" id="PS50109"/>
    </source>
</evidence>
<dbReference type="Proteomes" id="UP000199230">
    <property type="component" value="Unassembled WGS sequence"/>
</dbReference>
<keyword evidence="7" id="KW-0067">ATP-binding</keyword>